<dbReference type="GO" id="GO:0030154">
    <property type="term" value="P:cell differentiation"/>
    <property type="evidence" value="ECO:0007669"/>
    <property type="project" value="TreeGrafter"/>
</dbReference>
<dbReference type="PRINTS" id="PR00024">
    <property type="entry name" value="HOMEOBOX"/>
</dbReference>
<dbReference type="EMBL" id="JAODUP010000335">
    <property type="protein sequence ID" value="KAK2152262.1"/>
    <property type="molecule type" value="Genomic_DNA"/>
</dbReference>
<dbReference type="SUPFAM" id="SSF46689">
    <property type="entry name" value="Homeodomain-like"/>
    <property type="match status" value="1"/>
</dbReference>
<dbReference type="InterPro" id="IPR050394">
    <property type="entry name" value="Homeobox_NK-like"/>
</dbReference>
<evidence type="ECO:0000256" key="5">
    <source>
        <dbReference type="ARBA" id="ARBA00023155"/>
    </source>
</evidence>
<keyword evidence="4 7" id="KW-0238">DNA-binding</keyword>
<keyword evidence="3" id="KW-0217">Developmental protein</keyword>
<sequence length="328" mass="35358">MTSMGGMNGGMTSSSPYSNYQLPHPGSAPQYFSRLVPGTGANLPGAMPPGMAPAGMGHHPMSHLGGYDPQTQRPDSLHMSSHKRKRRVLFSQTQVFELERRFKQQKYLSAPEREHLASMIGLTPTQVKIWFQNHRYKTKKSNGDKDQSADQSPGSKTSENEAPSPENGSGRGAASPPGGHGLAGIKEERADRDPNDIKRLKLPHAGAMDASLGARAMMQPAPDLLTAHNNNNNNNGGSNNHVKLETSDPVSLPNNHGLVSDPDTGVPLKVDIPVHDPDTEIKGPIYLPNNMMSYSSSQPTLTPLNPATHYNNTYSYGGGGGYMMSGKW</sequence>
<dbReference type="Proteomes" id="UP001208570">
    <property type="component" value="Unassembled WGS sequence"/>
</dbReference>
<keyword evidence="5 7" id="KW-0371">Homeobox</keyword>
<dbReference type="PANTHER" id="PTHR24340:SF41">
    <property type="entry name" value="MUSCLE-SPECIFIC HOMEOBOX PROTEIN TINMAN-RELATED"/>
    <property type="match status" value="1"/>
</dbReference>
<feature type="DNA-binding region" description="Homeobox" evidence="7">
    <location>
        <begin position="83"/>
        <end position="142"/>
    </location>
</feature>
<dbReference type="CDD" id="cd00086">
    <property type="entry name" value="homeodomain"/>
    <property type="match status" value="1"/>
</dbReference>
<dbReference type="SMART" id="SM00389">
    <property type="entry name" value="HOX"/>
    <property type="match status" value="1"/>
</dbReference>
<evidence type="ECO:0000256" key="7">
    <source>
        <dbReference type="PROSITE-ProRule" id="PRU00108"/>
    </source>
</evidence>
<gene>
    <name evidence="11" type="ORF">LSH36_334g06003</name>
</gene>
<dbReference type="InterPro" id="IPR001356">
    <property type="entry name" value="HD"/>
</dbReference>
<dbReference type="PROSITE" id="PS50071">
    <property type="entry name" value="HOMEOBOX_2"/>
    <property type="match status" value="1"/>
</dbReference>
<evidence type="ECO:0000256" key="4">
    <source>
        <dbReference type="ARBA" id="ARBA00023125"/>
    </source>
</evidence>
<feature type="region of interest" description="Disordered" evidence="9">
    <location>
        <begin position="1"/>
        <end position="22"/>
    </location>
</feature>
<accession>A0AAD9JFP3</accession>
<dbReference type="PROSITE" id="PS00027">
    <property type="entry name" value="HOMEOBOX_1"/>
    <property type="match status" value="1"/>
</dbReference>
<dbReference type="GO" id="GO:0000978">
    <property type="term" value="F:RNA polymerase II cis-regulatory region sequence-specific DNA binding"/>
    <property type="evidence" value="ECO:0007669"/>
    <property type="project" value="TreeGrafter"/>
</dbReference>
<evidence type="ECO:0000256" key="2">
    <source>
        <dbReference type="ARBA" id="ARBA00005661"/>
    </source>
</evidence>
<evidence type="ECO:0000256" key="9">
    <source>
        <dbReference type="SAM" id="MobiDB-lite"/>
    </source>
</evidence>
<evidence type="ECO:0000256" key="1">
    <source>
        <dbReference type="ARBA" id="ARBA00004123"/>
    </source>
</evidence>
<organism evidence="11 12">
    <name type="scientific">Paralvinella palmiformis</name>
    <dbReference type="NCBI Taxonomy" id="53620"/>
    <lineage>
        <taxon>Eukaryota</taxon>
        <taxon>Metazoa</taxon>
        <taxon>Spiralia</taxon>
        <taxon>Lophotrochozoa</taxon>
        <taxon>Annelida</taxon>
        <taxon>Polychaeta</taxon>
        <taxon>Sedentaria</taxon>
        <taxon>Canalipalpata</taxon>
        <taxon>Terebellida</taxon>
        <taxon>Terebelliformia</taxon>
        <taxon>Alvinellidae</taxon>
        <taxon>Paralvinella</taxon>
    </lineage>
</organism>
<dbReference type="GO" id="GO:0005634">
    <property type="term" value="C:nucleus"/>
    <property type="evidence" value="ECO:0007669"/>
    <property type="project" value="UniProtKB-SubCell"/>
</dbReference>
<evidence type="ECO:0000259" key="10">
    <source>
        <dbReference type="PROSITE" id="PS50071"/>
    </source>
</evidence>
<evidence type="ECO:0000256" key="6">
    <source>
        <dbReference type="ARBA" id="ARBA00023242"/>
    </source>
</evidence>
<dbReference type="Gene3D" id="1.10.10.60">
    <property type="entry name" value="Homeodomain-like"/>
    <property type="match status" value="1"/>
</dbReference>
<comment type="caution">
    <text evidence="11">The sequence shown here is derived from an EMBL/GenBank/DDBJ whole genome shotgun (WGS) entry which is preliminary data.</text>
</comment>
<dbReference type="AlphaFoldDB" id="A0AAD9JFP3"/>
<name>A0AAD9JFP3_9ANNE</name>
<evidence type="ECO:0000313" key="12">
    <source>
        <dbReference type="Proteomes" id="UP001208570"/>
    </source>
</evidence>
<dbReference type="Pfam" id="PF00046">
    <property type="entry name" value="Homeodomain"/>
    <property type="match status" value="1"/>
</dbReference>
<keyword evidence="12" id="KW-1185">Reference proteome</keyword>
<feature type="region of interest" description="Disordered" evidence="9">
    <location>
        <begin position="43"/>
        <end position="86"/>
    </location>
</feature>
<proteinExistence type="inferred from homology"/>
<dbReference type="PANTHER" id="PTHR24340">
    <property type="entry name" value="HOMEOBOX PROTEIN NKX"/>
    <property type="match status" value="1"/>
</dbReference>
<feature type="compositionally biased region" description="Low complexity" evidence="9">
    <location>
        <begin position="1"/>
        <end position="15"/>
    </location>
</feature>
<dbReference type="PRINTS" id="PR00031">
    <property type="entry name" value="HTHREPRESSR"/>
</dbReference>
<dbReference type="InterPro" id="IPR000047">
    <property type="entry name" value="HTH_motif"/>
</dbReference>
<protein>
    <recommendedName>
        <fullName evidence="10">Homeobox domain-containing protein</fullName>
    </recommendedName>
</protein>
<evidence type="ECO:0000313" key="11">
    <source>
        <dbReference type="EMBL" id="KAK2152262.1"/>
    </source>
</evidence>
<evidence type="ECO:0000256" key="8">
    <source>
        <dbReference type="RuleBase" id="RU000682"/>
    </source>
</evidence>
<dbReference type="FunFam" id="1.10.10.60:FF:000101">
    <property type="entry name" value="NK2 homeobox 8"/>
    <property type="match status" value="1"/>
</dbReference>
<comment type="subcellular location">
    <subcellularLocation>
        <location evidence="1 7 8">Nucleus</location>
    </subcellularLocation>
</comment>
<feature type="region of interest" description="Disordered" evidence="9">
    <location>
        <begin position="138"/>
        <end position="195"/>
    </location>
</feature>
<comment type="similarity">
    <text evidence="2">Belongs to the NK-2 homeobox family.</text>
</comment>
<keyword evidence="6 7" id="KW-0539">Nucleus</keyword>
<dbReference type="GO" id="GO:0000981">
    <property type="term" value="F:DNA-binding transcription factor activity, RNA polymerase II-specific"/>
    <property type="evidence" value="ECO:0007669"/>
    <property type="project" value="InterPro"/>
</dbReference>
<evidence type="ECO:0000256" key="3">
    <source>
        <dbReference type="ARBA" id="ARBA00022473"/>
    </source>
</evidence>
<reference evidence="11" key="1">
    <citation type="journal article" date="2023" name="Mol. Biol. Evol.">
        <title>Third-Generation Sequencing Reveals the Adaptive Role of the Epigenome in Three Deep-Sea Polychaetes.</title>
        <authorList>
            <person name="Perez M."/>
            <person name="Aroh O."/>
            <person name="Sun Y."/>
            <person name="Lan Y."/>
            <person name="Juniper S.K."/>
            <person name="Young C.R."/>
            <person name="Angers B."/>
            <person name="Qian P.Y."/>
        </authorList>
    </citation>
    <scope>NUCLEOTIDE SEQUENCE</scope>
    <source>
        <strain evidence="11">P08H-3</strain>
    </source>
</reference>
<feature type="compositionally biased region" description="Basic and acidic residues" evidence="9">
    <location>
        <begin position="185"/>
        <end position="195"/>
    </location>
</feature>
<feature type="compositionally biased region" description="Polar residues" evidence="9">
    <location>
        <begin position="149"/>
        <end position="161"/>
    </location>
</feature>
<dbReference type="InterPro" id="IPR009057">
    <property type="entry name" value="Homeodomain-like_sf"/>
</dbReference>
<dbReference type="InterPro" id="IPR017970">
    <property type="entry name" value="Homeobox_CS"/>
</dbReference>
<feature type="domain" description="Homeobox" evidence="10">
    <location>
        <begin position="81"/>
        <end position="141"/>
    </location>
</feature>
<dbReference type="InterPro" id="IPR020479">
    <property type="entry name" value="HD_metazoa"/>
</dbReference>